<sequence length="100" mass="11138">MLEELVLKVVREYKPARSILHSIIYLKNGVLLKDWTLALTGVYSERLDSILDELIQEGSIKVCKDGRLTVDECPREGSDLSGLVDEAVKKFLASHPAKGL</sequence>
<organism evidence="1">
    <name type="scientific">Thermogladius calderae</name>
    <dbReference type="NCBI Taxonomy" id="1200300"/>
    <lineage>
        <taxon>Archaea</taxon>
        <taxon>Thermoproteota</taxon>
        <taxon>Thermoprotei</taxon>
        <taxon>Desulfurococcales</taxon>
        <taxon>Desulfurococcaceae</taxon>
        <taxon>Thermogladius</taxon>
    </lineage>
</organism>
<name>A0A7J3XXN8_9CREN</name>
<dbReference type="EMBL" id="DRYK01000025">
    <property type="protein sequence ID" value="HHP67467.1"/>
    <property type="molecule type" value="Genomic_DNA"/>
</dbReference>
<evidence type="ECO:0000313" key="1">
    <source>
        <dbReference type="EMBL" id="HHP67467.1"/>
    </source>
</evidence>
<comment type="caution">
    <text evidence="1">The sequence shown here is derived from an EMBL/GenBank/DDBJ whole genome shotgun (WGS) entry which is preliminary data.</text>
</comment>
<accession>A0A7J3XXN8</accession>
<protein>
    <submittedName>
        <fullName evidence="1">Uncharacterized protein</fullName>
    </submittedName>
</protein>
<dbReference type="AlphaFoldDB" id="A0A7J3XXN8"/>
<proteinExistence type="predicted"/>
<gene>
    <name evidence="1" type="ORF">ENM60_01520</name>
</gene>
<reference evidence="1" key="1">
    <citation type="journal article" date="2020" name="mSystems">
        <title>Genome- and Community-Level Interaction Insights into Carbon Utilization and Element Cycling Functions of Hydrothermarchaeota in Hydrothermal Sediment.</title>
        <authorList>
            <person name="Zhou Z."/>
            <person name="Liu Y."/>
            <person name="Xu W."/>
            <person name="Pan J."/>
            <person name="Luo Z.H."/>
            <person name="Li M."/>
        </authorList>
    </citation>
    <scope>NUCLEOTIDE SEQUENCE [LARGE SCALE GENOMIC DNA]</scope>
    <source>
        <strain evidence="1">SpSt-110</strain>
    </source>
</reference>